<evidence type="ECO:0000259" key="6">
    <source>
        <dbReference type="PROSITE" id="PS51352"/>
    </source>
</evidence>
<reference evidence="7 8" key="1">
    <citation type="submission" date="2021-03" db="EMBL/GenBank/DDBJ databases">
        <authorList>
            <person name="Kim M.K."/>
        </authorList>
    </citation>
    <scope>NUCLEOTIDE SEQUENCE [LARGE SCALE GENOMIC DNA]</scope>
    <source>
        <strain evidence="7 8">BT507</strain>
    </source>
</reference>
<dbReference type="SUPFAM" id="SSF52833">
    <property type="entry name" value="Thioredoxin-like"/>
    <property type="match status" value="1"/>
</dbReference>
<evidence type="ECO:0000256" key="4">
    <source>
        <dbReference type="ARBA" id="ARBA00023284"/>
    </source>
</evidence>
<keyword evidence="2" id="KW-0201">Cytochrome c-type biogenesis</keyword>
<evidence type="ECO:0000256" key="1">
    <source>
        <dbReference type="ARBA" id="ARBA00004196"/>
    </source>
</evidence>
<feature type="signal peptide" evidence="5">
    <location>
        <begin position="1"/>
        <end position="18"/>
    </location>
</feature>
<evidence type="ECO:0000256" key="3">
    <source>
        <dbReference type="ARBA" id="ARBA00023157"/>
    </source>
</evidence>
<keyword evidence="8" id="KW-1185">Reference proteome</keyword>
<dbReference type="RefSeq" id="WP_208305873.1">
    <property type="nucleotide sequence ID" value="NZ_JAGETX010000001.1"/>
</dbReference>
<dbReference type="InterPro" id="IPR000866">
    <property type="entry name" value="AhpC/TSA"/>
</dbReference>
<dbReference type="InterPro" id="IPR036249">
    <property type="entry name" value="Thioredoxin-like_sf"/>
</dbReference>
<keyword evidence="4" id="KW-0676">Redox-active center</keyword>
<dbReference type="Pfam" id="PF00578">
    <property type="entry name" value="AhpC-TSA"/>
    <property type="match status" value="1"/>
</dbReference>
<dbReference type="InterPro" id="IPR017937">
    <property type="entry name" value="Thioredoxin_CS"/>
</dbReference>
<dbReference type="EMBL" id="JAGETX010000001">
    <property type="protein sequence ID" value="MBO3269049.1"/>
    <property type="molecule type" value="Genomic_DNA"/>
</dbReference>
<comment type="caution">
    <text evidence="7">The sequence shown here is derived from an EMBL/GenBank/DDBJ whole genome shotgun (WGS) entry which is preliminary data.</text>
</comment>
<evidence type="ECO:0000256" key="5">
    <source>
        <dbReference type="SAM" id="SignalP"/>
    </source>
</evidence>
<dbReference type="PANTHER" id="PTHR42852">
    <property type="entry name" value="THIOL:DISULFIDE INTERCHANGE PROTEIN DSBE"/>
    <property type="match status" value="1"/>
</dbReference>
<dbReference type="Pfam" id="PF14289">
    <property type="entry name" value="DUF4369"/>
    <property type="match status" value="1"/>
</dbReference>
<keyword evidence="3" id="KW-1015">Disulfide bond</keyword>
<dbReference type="InterPro" id="IPR013766">
    <property type="entry name" value="Thioredoxin_domain"/>
</dbReference>
<dbReference type="PROSITE" id="PS51352">
    <property type="entry name" value="THIOREDOXIN_2"/>
    <property type="match status" value="1"/>
</dbReference>
<evidence type="ECO:0000313" key="8">
    <source>
        <dbReference type="Proteomes" id="UP000670527"/>
    </source>
</evidence>
<dbReference type="Gene3D" id="3.40.30.10">
    <property type="entry name" value="Glutaredoxin"/>
    <property type="match status" value="1"/>
</dbReference>
<dbReference type="CDD" id="cd02966">
    <property type="entry name" value="TlpA_like_family"/>
    <property type="match status" value="1"/>
</dbReference>
<comment type="subcellular location">
    <subcellularLocation>
        <location evidence="1">Cell envelope</location>
    </subcellularLocation>
</comment>
<keyword evidence="5" id="KW-0732">Signal</keyword>
<dbReference type="InterPro" id="IPR025380">
    <property type="entry name" value="DUF4369"/>
</dbReference>
<dbReference type="Proteomes" id="UP000670527">
    <property type="component" value="Unassembled WGS sequence"/>
</dbReference>
<dbReference type="PROSITE" id="PS00194">
    <property type="entry name" value="THIOREDOXIN_1"/>
    <property type="match status" value="1"/>
</dbReference>
<gene>
    <name evidence="7" type="ORF">J4D97_00185</name>
</gene>
<dbReference type="PANTHER" id="PTHR42852:SF6">
    <property type="entry name" value="THIOL:DISULFIDE INTERCHANGE PROTEIN DSBE"/>
    <property type="match status" value="1"/>
</dbReference>
<accession>A0ABS3T5W7</accession>
<evidence type="ECO:0000256" key="2">
    <source>
        <dbReference type="ARBA" id="ARBA00022748"/>
    </source>
</evidence>
<feature type="chain" id="PRO_5045323602" evidence="5">
    <location>
        <begin position="19"/>
        <end position="381"/>
    </location>
</feature>
<feature type="domain" description="Thioredoxin" evidence="6">
    <location>
        <begin position="241"/>
        <end position="381"/>
    </location>
</feature>
<protein>
    <submittedName>
        <fullName evidence="7">AhpC/TSA family protein</fullName>
    </submittedName>
</protein>
<proteinExistence type="predicted"/>
<dbReference type="InterPro" id="IPR050553">
    <property type="entry name" value="Thioredoxin_ResA/DsbE_sf"/>
</dbReference>
<name>A0ABS3T5W7_9BACT</name>
<sequence>MKKYLLSLLLLAPGIVAAQKPEKPVSFVLKGQLGSRLNAPDKIYLRYGRKTDSTEIRNGHFLLKGSVDEPKRAWLYLSRDGEKPTDYKGDFYLEKGTLTFTSPDSLKNATVTGGKLTAEYQSLFAAKQQPVYEVLKTLEKTFWAGTPEQRQSLEFKQGLRARRAVALKEDARLDSVFITTHPNSLVSLDQLDVVSDDKARHPFVEAMLPTLSPALRDSPQAVDIRNRMRKAALGLDAAPTLKVGMQAPDLMLPTPDGKQVSLNDYRGKYVLVDFWASWCGPCRAENPNVIQAYNAYKNKNFDILGVSLDEARDRAKWLKAIQDDQLAWTQISDLKGWQSAAATAYLVRAIPQNFLVDPTGKIIAMNLRGESLQQTLAQLVK</sequence>
<organism evidence="7 8">
    <name type="scientific">Hymenobacter defluvii</name>
    <dbReference type="NCBI Taxonomy" id="2054411"/>
    <lineage>
        <taxon>Bacteria</taxon>
        <taxon>Pseudomonadati</taxon>
        <taxon>Bacteroidota</taxon>
        <taxon>Cytophagia</taxon>
        <taxon>Cytophagales</taxon>
        <taxon>Hymenobacteraceae</taxon>
        <taxon>Hymenobacter</taxon>
    </lineage>
</organism>
<evidence type="ECO:0000313" key="7">
    <source>
        <dbReference type="EMBL" id="MBO3269049.1"/>
    </source>
</evidence>